<proteinExistence type="predicted"/>
<dbReference type="AlphaFoldDB" id="A0A814S892"/>
<evidence type="ECO:0000313" key="4">
    <source>
        <dbReference type="Proteomes" id="UP000663870"/>
    </source>
</evidence>
<evidence type="ECO:0000313" key="3">
    <source>
        <dbReference type="Proteomes" id="UP000663854"/>
    </source>
</evidence>
<dbReference type="EMBL" id="CAJNOH010000894">
    <property type="protein sequence ID" value="CAF1143970.1"/>
    <property type="molecule type" value="Genomic_DNA"/>
</dbReference>
<evidence type="ECO:0000313" key="2">
    <source>
        <dbReference type="EMBL" id="CAF1379711.1"/>
    </source>
</evidence>
<dbReference type="EMBL" id="CAJNOL010001545">
    <property type="protein sequence ID" value="CAF1379711.1"/>
    <property type="molecule type" value="Genomic_DNA"/>
</dbReference>
<sequence>MSIESDTDPENSGVHISASLRDVLFDPVFACAAAAAGSPTGVTLFRTLSGRLRSVTSSDIAEQILKALEMISKRNGKQILIAIASTQLIKPMKIMLVVQRSLLNNITFLKQLCLLTSSTEEKSTTTTTIPIIYKSAALSTNETIPMNI</sequence>
<dbReference type="Proteomes" id="UP000663870">
    <property type="component" value="Unassembled WGS sequence"/>
</dbReference>
<dbReference type="Proteomes" id="UP000663854">
    <property type="component" value="Unassembled WGS sequence"/>
</dbReference>
<evidence type="ECO:0000313" key="1">
    <source>
        <dbReference type="EMBL" id="CAF1143970.1"/>
    </source>
</evidence>
<name>A0A814S892_9BILA</name>
<reference evidence="1" key="1">
    <citation type="submission" date="2021-02" db="EMBL/GenBank/DDBJ databases">
        <authorList>
            <person name="Nowell W R."/>
        </authorList>
    </citation>
    <scope>NUCLEOTIDE SEQUENCE</scope>
</reference>
<comment type="caution">
    <text evidence="1">The sequence shown here is derived from an EMBL/GenBank/DDBJ whole genome shotgun (WGS) entry which is preliminary data.</text>
</comment>
<accession>A0A814S892</accession>
<gene>
    <name evidence="2" type="ORF">JXQ802_LOCUS33609</name>
    <name evidence="1" type="ORF">PYM288_LOCUS21861</name>
</gene>
<organism evidence="1 3">
    <name type="scientific">Rotaria sordida</name>
    <dbReference type="NCBI Taxonomy" id="392033"/>
    <lineage>
        <taxon>Eukaryota</taxon>
        <taxon>Metazoa</taxon>
        <taxon>Spiralia</taxon>
        <taxon>Gnathifera</taxon>
        <taxon>Rotifera</taxon>
        <taxon>Eurotatoria</taxon>
        <taxon>Bdelloidea</taxon>
        <taxon>Philodinida</taxon>
        <taxon>Philodinidae</taxon>
        <taxon>Rotaria</taxon>
    </lineage>
</organism>
<keyword evidence="4" id="KW-1185">Reference proteome</keyword>
<protein>
    <submittedName>
        <fullName evidence="1">Uncharacterized protein</fullName>
    </submittedName>
</protein>